<dbReference type="AlphaFoldDB" id="A0AAN7Z6U7"/>
<dbReference type="Proteomes" id="UP001305414">
    <property type="component" value="Unassembled WGS sequence"/>
</dbReference>
<evidence type="ECO:0000256" key="1">
    <source>
        <dbReference type="SAM" id="MobiDB-lite"/>
    </source>
</evidence>
<gene>
    <name evidence="3" type="ORF">RRF57_002361</name>
</gene>
<evidence type="ECO:0000313" key="4">
    <source>
        <dbReference type="Proteomes" id="UP001305414"/>
    </source>
</evidence>
<reference evidence="3 4" key="1">
    <citation type="submission" date="2023-10" db="EMBL/GenBank/DDBJ databases">
        <title>Draft genome sequence of Xylaria bambusicola isolate GMP-LS, the root and basal stem rot pathogen of sugarcane in Indonesia.</title>
        <authorList>
            <person name="Selvaraj P."/>
            <person name="Muralishankar V."/>
            <person name="Muruganantham S."/>
            <person name="Sp S."/>
            <person name="Haryani S."/>
            <person name="Lau K.J.X."/>
            <person name="Naqvi N.I."/>
        </authorList>
    </citation>
    <scope>NUCLEOTIDE SEQUENCE [LARGE SCALE GENOMIC DNA]</scope>
    <source>
        <strain evidence="3">GMP-LS</strain>
    </source>
</reference>
<name>A0AAN7Z6U7_9PEZI</name>
<evidence type="ECO:0000259" key="2">
    <source>
        <dbReference type="Pfam" id="PF26185"/>
    </source>
</evidence>
<keyword evidence="4" id="KW-1185">Reference proteome</keyword>
<comment type="caution">
    <text evidence="3">The sequence shown here is derived from an EMBL/GenBank/DDBJ whole genome shotgun (WGS) entry which is preliminary data.</text>
</comment>
<dbReference type="InterPro" id="IPR058871">
    <property type="entry name" value="Zuotin_N"/>
</dbReference>
<dbReference type="Pfam" id="PF26185">
    <property type="entry name" value="Zuotin_N"/>
    <property type="match status" value="1"/>
</dbReference>
<evidence type="ECO:0000313" key="3">
    <source>
        <dbReference type="EMBL" id="KAK5626646.1"/>
    </source>
</evidence>
<protein>
    <recommendedName>
        <fullName evidence="2">Zuotin N-terminal domain-containing protein</fullName>
    </recommendedName>
</protein>
<dbReference type="EMBL" id="JAWHQM010000004">
    <property type="protein sequence ID" value="KAK5626646.1"/>
    <property type="molecule type" value="Genomic_DNA"/>
</dbReference>
<feature type="domain" description="Zuotin N-terminal" evidence="2">
    <location>
        <begin position="38"/>
        <end position="81"/>
    </location>
</feature>
<feature type="region of interest" description="Disordered" evidence="1">
    <location>
        <begin position="1"/>
        <end position="20"/>
    </location>
</feature>
<accession>A0AAN7Z6U7</accession>
<feature type="compositionally biased region" description="Acidic residues" evidence="1">
    <location>
        <begin position="76"/>
        <end position="86"/>
    </location>
</feature>
<organism evidence="3 4">
    <name type="scientific">Xylaria bambusicola</name>
    <dbReference type="NCBI Taxonomy" id="326684"/>
    <lineage>
        <taxon>Eukaryota</taxon>
        <taxon>Fungi</taxon>
        <taxon>Dikarya</taxon>
        <taxon>Ascomycota</taxon>
        <taxon>Pezizomycotina</taxon>
        <taxon>Sordariomycetes</taxon>
        <taxon>Xylariomycetidae</taxon>
        <taxon>Xylariales</taxon>
        <taxon>Xylariaceae</taxon>
        <taxon>Xylaria</taxon>
    </lineage>
</organism>
<dbReference type="CDD" id="cd23953">
    <property type="entry name" value="zuotin_NTD"/>
    <property type="match status" value="1"/>
</dbReference>
<proteinExistence type="predicted"/>
<sequence length="100" mass="11469">MATATLVSRPLPSLPEGWSAEKDFKPIGAITTSTQRTIEPVGPHFLAHARRARHKRTFSEDDRIQAQERAQKVEKDDESDESEPEDPMMLQREAKDWKVR</sequence>
<feature type="region of interest" description="Disordered" evidence="1">
    <location>
        <begin position="50"/>
        <end position="100"/>
    </location>
</feature>
<feature type="compositionally biased region" description="Basic and acidic residues" evidence="1">
    <location>
        <begin position="57"/>
        <end position="75"/>
    </location>
</feature>